<dbReference type="PROSITE" id="PS50097">
    <property type="entry name" value="BTB"/>
    <property type="match status" value="1"/>
</dbReference>
<dbReference type="Gene3D" id="3.30.710.10">
    <property type="entry name" value="Potassium Channel Kv1.1, Chain A"/>
    <property type="match status" value="1"/>
</dbReference>
<dbReference type="SUPFAM" id="SSF54695">
    <property type="entry name" value="POZ domain"/>
    <property type="match status" value="1"/>
</dbReference>
<dbReference type="PIRSF" id="PIRSF037037">
    <property type="entry name" value="Kelch-like_protein_gigaxonin"/>
    <property type="match status" value="1"/>
</dbReference>
<organism evidence="4 5">
    <name type="scientific">Mya arenaria</name>
    <name type="common">Soft-shell clam</name>
    <dbReference type="NCBI Taxonomy" id="6604"/>
    <lineage>
        <taxon>Eukaryota</taxon>
        <taxon>Metazoa</taxon>
        <taxon>Spiralia</taxon>
        <taxon>Lophotrochozoa</taxon>
        <taxon>Mollusca</taxon>
        <taxon>Bivalvia</taxon>
        <taxon>Autobranchia</taxon>
        <taxon>Heteroconchia</taxon>
        <taxon>Euheterodonta</taxon>
        <taxon>Imparidentia</taxon>
        <taxon>Neoheterodontei</taxon>
        <taxon>Myida</taxon>
        <taxon>Myoidea</taxon>
        <taxon>Myidae</taxon>
        <taxon>Mya</taxon>
    </lineage>
</organism>
<dbReference type="InterPro" id="IPR017096">
    <property type="entry name" value="BTB-kelch_protein"/>
</dbReference>
<reference evidence="4" key="1">
    <citation type="submission" date="2022-11" db="EMBL/GenBank/DDBJ databases">
        <title>Centuries of genome instability and evolution in soft-shell clam transmissible cancer (bioRxiv).</title>
        <authorList>
            <person name="Hart S.F.M."/>
            <person name="Yonemitsu M.A."/>
            <person name="Giersch R.M."/>
            <person name="Beal B.F."/>
            <person name="Arriagada G."/>
            <person name="Davis B.W."/>
            <person name="Ostrander E.A."/>
            <person name="Goff S.P."/>
            <person name="Metzger M.J."/>
        </authorList>
    </citation>
    <scope>NUCLEOTIDE SEQUENCE</scope>
    <source>
        <strain evidence="4">MELC-2E11</strain>
        <tissue evidence="4">Siphon/mantle</tissue>
    </source>
</reference>
<accession>A0ABY7DAH5</accession>
<evidence type="ECO:0000313" key="4">
    <source>
        <dbReference type="EMBL" id="WAQ94666.1"/>
    </source>
</evidence>
<keyword evidence="2" id="KW-0677">Repeat</keyword>
<dbReference type="Pfam" id="PF24681">
    <property type="entry name" value="Kelch_KLHDC2_KLHL20_DRC7"/>
    <property type="match status" value="1"/>
</dbReference>
<dbReference type="Pfam" id="PF07707">
    <property type="entry name" value="BACK"/>
    <property type="match status" value="1"/>
</dbReference>
<dbReference type="InterPro" id="IPR006652">
    <property type="entry name" value="Kelch_1"/>
</dbReference>
<dbReference type="SMART" id="SM00875">
    <property type="entry name" value="BACK"/>
    <property type="match status" value="1"/>
</dbReference>
<evidence type="ECO:0000259" key="3">
    <source>
        <dbReference type="PROSITE" id="PS50097"/>
    </source>
</evidence>
<sequence length="600" mass="68833">MDDYREHLLSSLYSLMSSNILTDVTFRVNDVDIFCHRNVLAASSSYFRAMFTSPVIEKDEAIIPILNIDPDVFRDIIGYVYTGDVKLTNENVQDILVAGSMFELPYLIGRCSDHMINEICQSNCVEVFLFASHYSCLKLKDAARNFIQERFSELLKTQESIFDLSFEDFEELVESDDICVDKEETVFEAIIKWIDVDKTRVKCIGKLFKHVRLALTNFEYIKTVIEVNEYIKDDVQCADYLKLYNDYLTSMAESSDHPNCQKNMNLTQRYGMFCKPMLIFSGGGNTREERSLTAFDPVSHKNYIGVTPHPTFDFKCKVDHFQLVTVDMNKIYFLGGIFFDNHHMEDHGQALNEVLRYNMKKAKWESMKGMQVSRCCFSATVVGKNIYTIGGKSKFPRGPPTDSVELYDTDNNTWISVSPLPVGIYSHTSIATKDAIFLFGGKDEDDDILDTVFRYDVILDSWTLVTTQMPKPRAFATSFTFKSQLYVIGGASFHENMLAVLIYDSVKNKWSYGEDFPEERKIVVAEYHDGNIFVCGGVQQLGLSGRRSRQVESRDLYKYDITDNTWTKLVKLVQYGNTHSLSFAIMNTKYLDESDFISTI</sequence>
<gene>
    <name evidence="4" type="ORF">MAR_007137</name>
</gene>
<dbReference type="InterPro" id="IPR011333">
    <property type="entry name" value="SKP1/BTB/POZ_sf"/>
</dbReference>
<feature type="domain" description="BTB" evidence="3">
    <location>
        <begin position="22"/>
        <end position="89"/>
    </location>
</feature>
<dbReference type="InterPro" id="IPR000210">
    <property type="entry name" value="BTB/POZ_dom"/>
</dbReference>
<dbReference type="SUPFAM" id="SSF117281">
    <property type="entry name" value="Kelch motif"/>
    <property type="match status" value="1"/>
</dbReference>
<dbReference type="Pfam" id="PF00651">
    <property type="entry name" value="BTB"/>
    <property type="match status" value="1"/>
</dbReference>
<name>A0ABY7DAH5_MYAAR</name>
<dbReference type="Proteomes" id="UP001164746">
    <property type="component" value="Chromosome 1"/>
</dbReference>
<dbReference type="InterPro" id="IPR011705">
    <property type="entry name" value="BACK"/>
</dbReference>
<evidence type="ECO:0000256" key="2">
    <source>
        <dbReference type="ARBA" id="ARBA00022737"/>
    </source>
</evidence>
<dbReference type="EMBL" id="CP111012">
    <property type="protein sequence ID" value="WAQ94666.1"/>
    <property type="molecule type" value="Genomic_DNA"/>
</dbReference>
<keyword evidence="5" id="KW-1185">Reference proteome</keyword>
<dbReference type="PANTHER" id="PTHR45632">
    <property type="entry name" value="LD33804P"/>
    <property type="match status" value="1"/>
</dbReference>
<evidence type="ECO:0000313" key="5">
    <source>
        <dbReference type="Proteomes" id="UP001164746"/>
    </source>
</evidence>
<dbReference type="InterPro" id="IPR015915">
    <property type="entry name" value="Kelch-typ_b-propeller"/>
</dbReference>
<dbReference type="SMART" id="SM00612">
    <property type="entry name" value="Kelch"/>
    <property type="match status" value="4"/>
</dbReference>
<dbReference type="SMART" id="SM00225">
    <property type="entry name" value="BTB"/>
    <property type="match status" value="1"/>
</dbReference>
<dbReference type="Gene3D" id="2.120.10.80">
    <property type="entry name" value="Kelch-type beta propeller"/>
    <property type="match status" value="1"/>
</dbReference>
<protein>
    <submittedName>
        <fullName evidence="4">KLH40-like protein</fullName>
    </submittedName>
</protein>
<dbReference type="Gene3D" id="1.25.40.420">
    <property type="match status" value="1"/>
</dbReference>
<proteinExistence type="predicted"/>
<evidence type="ECO:0000256" key="1">
    <source>
        <dbReference type="ARBA" id="ARBA00022441"/>
    </source>
</evidence>
<dbReference type="PANTHER" id="PTHR45632:SF3">
    <property type="entry name" value="KELCH-LIKE PROTEIN 32"/>
    <property type="match status" value="1"/>
</dbReference>
<keyword evidence="1" id="KW-0880">Kelch repeat</keyword>